<name>A0A7C2B312_THERO</name>
<dbReference type="GO" id="GO:0019343">
    <property type="term" value="P:cysteine biosynthetic process via cystathionine"/>
    <property type="evidence" value="ECO:0007669"/>
    <property type="project" value="TreeGrafter"/>
</dbReference>
<dbReference type="GO" id="GO:0030170">
    <property type="term" value="F:pyridoxal phosphate binding"/>
    <property type="evidence" value="ECO:0007669"/>
    <property type="project" value="InterPro"/>
</dbReference>
<sequence length="399" mass="42567">MREKQPEETAATMCAQAGLLPTPSATMPLAPPIWQTSAFSYPDLETMEALTAGEVPGYIYARYGLPNHLQLERVLAALEGAEAAVVTASGMSAIAATLFALAGPGQRVVADSHVYRGTRLLLEQDLARFGVRVDFVDCGDRAAVERTLREPARLLWVDTLTNPTLRVRNLAWLSALARAAGALFVVDNTFATPIHCRPLAWGATLVVHSTTKMLGGHHDASGGVVAGPTELIEAIRRQVVRFGGRGGAFDAWLIQRGLVTLPLRVARSSASALALAQRLAAHPTVQRVSYPGLPGHPEHQLAERLFTGGYGAVVAFELAGGEPAVRRFLRALRLVRFAETLGGAITTVVHPATTSHRALAPTERTALGISDGLLRLSVGLEDPEELWVDLEGALVASNR</sequence>
<comment type="similarity">
    <text evidence="4">Belongs to the trans-sulfuration enzymes family.</text>
</comment>
<evidence type="ECO:0000256" key="4">
    <source>
        <dbReference type="RuleBase" id="RU362118"/>
    </source>
</evidence>
<comment type="caution">
    <text evidence="5">The sequence shown here is derived from an EMBL/GenBank/DDBJ whole genome shotgun (WGS) entry which is preliminary data.</text>
</comment>
<dbReference type="InterPro" id="IPR000277">
    <property type="entry name" value="Cys/Met-Metab_PyrdxlP-dep_enz"/>
</dbReference>
<protein>
    <submittedName>
        <fullName evidence="5">Aminotransferase class I/II-fold pyridoxal phosphate-dependent enzyme</fullName>
    </submittedName>
</protein>
<dbReference type="InterPro" id="IPR015422">
    <property type="entry name" value="PyrdxlP-dep_Trfase_small"/>
</dbReference>
<dbReference type="GO" id="GO:0004123">
    <property type="term" value="F:cystathionine gamma-lyase activity"/>
    <property type="evidence" value="ECO:0007669"/>
    <property type="project" value="TreeGrafter"/>
</dbReference>
<dbReference type="GO" id="GO:0005737">
    <property type="term" value="C:cytoplasm"/>
    <property type="evidence" value="ECO:0007669"/>
    <property type="project" value="TreeGrafter"/>
</dbReference>
<feature type="modified residue" description="N6-(pyridoxal phosphate)lysine" evidence="3">
    <location>
        <position position="212"/>
    </location>
</feature>
<dbReference type="Gene3D" id="3.90.1150.10">
    <property type="entry name" value="Aspartate Aminotransferase, domain 1"/>
    <property type="match status" value="1"/>
</dbReference>
<dbReference type="AlphaFoldDB" id="A0A7C2B312"/>
<dbReference type="FunFam" id="3.40.640.10:FF:000046">
    <property type="entry name" value="Cystathionine gamma-lyase"/>
    <property type="match status" value="1"/>
</dbReference>
<dbReference type="Pfam" id="PF01053">
    <property type="entry name" value="Cys_Met_Meta_PP"/>
    <property type="match status" value="1"/>
</dbReference>
<dbReference type="GO" id="GO:0019346">
    <property type="term" value="P:transsulfuration"/>
    <property type="evidence" value="ECO:0007669"/>
    <property type="project" value="InterPro"/>
</dbReference>
<keyword evidence="5" id="KW-0808">Transferase</keyword>
<evidence type="ECO:0000256" key="1">
    <source>
        <dbReference type="ARBA" id="ARBA00001933"/>
    </source>
</evidence>
<keyword evidence="5" id="KW-0032">Aminotransferase</keyword>
<evidence type="ECO:0000313" key="5">
    <source>
        <dbReference type="EMBL" id="HEF66417.1"/>
    </source>
</evidence>
<gene>
    <name evidence="5" type="ORF">ENP47_12590</name>
</gene>
<reference evidence="5" key="1">
    <citation type="journal article" date="2020" name="mSystems">
        <title>Genome- and Community-Level Interaction Insights into Carbon Utilization and Element Cycling Functions of Hydrothermarchaeota in Hydrothermal Sediment.</title>
        <authorList>
            <person name="Zhou Z."/>
            <person name="Liu Y."/>
            <person name="Xu W."/>
            <person name="Pan J."/>
            <person name="Luo Z.H."/>
            <person name="Li M."/>
        </authorList>
    </citation>
    <scope>NUCLEOTIDE SEQUENCE [LARGE SCALE GENOMIC DNA]</scope>
    <source>
        <strain evidence="5">SpSt-222</strain>
    </source>
</reference>
<keyword evidence="2 3" id="KW-0663">Pyridoxal phosphate</keyword>
<accession>A0A7C2B312</accession>
<comment type="cofactor">
    <cofactor evidence="1 4">
        <name>pyridoxal 5'-phosphate</name>
        <dbReference type="ChEBI" id="CHEBI:597326"/>
    </cofactor>
</comment>
<dbReference type="CDD" id="cd00614">
    <property type="entry name" value="CGS_like"/>
    <property type="match status" value="1"/>
</dbReference>
<dbReference type="PANTHER" id="PTHR11808:SF85">
    <property type="entry name" value="CYSTATHIONINE GAMMA-LYASE-RELATED"/>
    <property type="match status" value="1"/>
</dbReference>
<evidence type="ECO:0000256" key="2">
    <source>
        <dbReference type="ARBA" id="ARBA00022898"/>
    </source>
</evidence>
<dbReference type="PIRSF" id="PIRSF001434">
    <property type="entry name" value="CGS"/>
    <property type="match status" value="1"/>
</dbReference>
<dbReference type="PANTHER" id="PTHR11808">
    <property type="entry name" value="TRANS-SULFURATION ENZYME FAMILY MEMBER"/>
    <property type="match status" value="1"/>
</dbReference>
<dbReference type="InterPro" id="IPR015421">
    <property type="entry name" value="PyrdxlP-dep_Trfase_major"/>
</dbReference>
<dbReference type="EMBL" id="DSJL01000011">
    <property type="protein sequence ID" value="HEF66417.1"/>
    <property type="molecule type" value="Genomic_DNA"/>
</dbReference>
<dbReference type="SUPFAM" id="SSF53383">
    <property type="entry name" value="PLP-dependent transferases"/>
    <property type="match status" value="1"/>
</dbReference>
<dbReference type="GO" id="GO:0008483">
    <property type="term" value="F:transaminase activity"/>
    <property type="evidence" value="ECO:0007669"/>
    <property type="project" value="UniProtKB-KW"/>
</dbReference>
<proteinExistence type="inferred from homology"/>
<dbReference type="Gene3D" id="3.40.640.10">
    <property type="entry name" value="Type I PLP-dependent aspartate aminotransferase-like (Major domain)"/>
    <property type="match status" value="1"/>
</dbReference>
<organism evidence="5">
    <name type="scientific">Thermomicrobium roseum</name>
    <dbReference type="NCBI Taxonomy" id="500"/>
    <lineage>
        <taxon>Bacteria</taxon>
        <taxon>Pseudomonadati</taxon>
        <taxon>Thermomicrobiota</taxon>
        <taxon>Thermomicrobia</taxon>
        <taxon>Thermomicrobiales</taxon>
        <taxon>Thermomicrobiaceae</taxon>
        <taxon>Thermomicrobium</taxon>
    </lineage>
</organism>
<dbReference type="InterPro" id="IPR015424">
    <property type="entry name" value="PyrdxlP-dep_Trfase"/>
</dbReference>
<evidence type="ECO:0000256" key="3">
    <source>
        <dbReference type="PIRSR" id="PIRSR001434-2"/>
    </source>
</evidence>